<feature type="repeat" description="WD" evidence="7">
    <location>
        <begin position="900"/>
        <end position="941"/>
    </location>
</feature>
<dbReference type="InterPro" id="IPR020472">
    <property type="entry name" value="WD40_PAC1"/>
</dbReference>
<dbReference type="PRINTS" id="PR00320">
    <property type="entry name" value="GPROTEINBRPT"/>
</dbReference>
<dbReference type="Gene3D" id="3.40.50.300">
    <property type="entry name" value="P-loop containing nucleotide triphosphate hydrolases"/>
    <property type="match status" value="1"/>
</dbReference>
<comment type="function">
    <text evidence="6">Involved in mitochondrial fission. Acts as an adapter protein required to form mitochondrial fission complexes. Formation of these complexes is required to promote constriction and fission of the mitochondrial compartment at a late step in mitochondrial division.</text>
</comment>
<evidence type="ECO:0000256" key="1">
    <source>
        <dbReference type="ARBA" id="ARBA00004570"/>
    </source>
</evidence>
<dbReference type="Gene3D" id="2.130.10.10">
    <property type="entry name" value="YVTN repeat-like/Quinoprotein amine dehydrogenase"/>
    <property type="match status" value="3"/>
</dbReference>
<feature type="repeat" description="WD" evidence="7">
    <location>
        <begin position="858"/>
        <end position="899"/>
    </location>
</feature>
<feature type="repeat" description="WD" evidence="7">
    <location>
        <begin position="816"/>
        <end position="857"/>
    </location>
</feature>
<dbReference type="InterPro" id="IPR007111">
    <property type="entry name" value="NACHT_NTPase"/>
</dbReference>
<evidence type="ECO:0000256" key="4">
    <source>
        <dbReference type="ARBA" id="ARBA00038415"/>
    </source>
</evidence>
<dbReference type="PANTHER" id="PTHR22847">
    <property type="entry name" value="WD40 REPEAT PROTEIN"/>
    <property type="match status" value="1"/>
</dbReference>
<dbReference type="GO" id="GO:1990234">
    <property type="term" value="C:transferase complex"/>
    <property type="evidence" value="ECO:0007669"/>
    <property type="project" value="UniProtKB-ARBA"/>
</dbReference>
<name>A0A1V6T7I8_9EURO</name>
<dbReference type="PROSITE" id="PS50082">
    <property type="entry name" value="WD_REPEATS_2"/>
    <property type="match status" value="5"/>
</dbReference>
<keyword evidence="10" id="KW-1185">Reference proteome</keyword>
<dbReference type="InterPro" id="IPR036322">
    <property type="entry name" value="WD40_repeat_dom_sf"/>
</dbReference>
<evidence type="ECO:0000313" key="9">
    <source>
        <dbReference type="EMBL" id="OQE21964.1"/>
    </source>
</evidence>
<dbReference type="GO" id="GO:0005741">
    <property type="term" value="C:mitochondrial outer membrane"/>
    <property type="evidence" value="ECO:0007669"/>
    <property type="project" value="UniProtKB-SubCell"/>
</dbReference>
<dbReference type="OrthoDB" id="674604at2759"/>
<dbReference type="InterPro" id="IPR019775">
    <property type="entry name" value="WD40_repeat_CS"/>
</dbReference>
<dbReference type="SUPFAM" id="SSF50978">
    <property type="entry name" value="WD40 repeat-like"/>
    <property type="match status" value="1"/>
</dbReference>
<dbReference type="PROSITE" id="PS00678">
    <property type="entry name" value="WD_REPEATS_1"/>
    <property type="match status" value="2"/>
</dbReference>
<evidence type="ECO:0000256" key="7">
    <source>
        <dbReference type="PROSITE-ProRule" id="PRU00221"/>
    </source>
</evidence>
<dbReference type="Pfam" id="PF00400">
    <property type="entry name" value="WD40"/>
    <property type="match status" value="6"/>
</dbReference>
<comment type="subcellular location">
    <subcellularLocation>
        <location evidence="1">Mitochondrion outer membrane</location>
        <topology evidence="1">Peripheral membrane protein</topology>
        <orientation evidence="1">Cytoplasmic side</orientation>
    </subcellularLocation>
</comment>
<dbReference type="STRING" id="303698.A0A1V6T7I8"/>
<dbReference type="InterPro" id="IPR001680">
    <property type="entry name" value="WD40_rpt"/>
</dbReference>
<organism evidence="9 10">
    <name type="scientific">Penicillium steckii</name>
    <dbReference type="NCBI Taxonomy" id="303698"/>
    <lineage>
        <taxon>Eukaryota</taxon>
        <taxon>Fungi</taxon>
        <taxon>Dikarya</taxon>
        <taxon>Ascomycota</taxon>
        <taxon>Pezizomycotina</taxon>
        <taxon>Eurotiomycetes</taxon>
        <taxon>Eurotiomycetidae</taxon>
        <taxon>Eurotiales</taxon>
        <taxon>Aspergillaceae</taxon>
        <taxon>Penicillium</taxon>
    </lineage>
</organism>
<dbReference type="Proteomes" id="UP000191285">
    <property type="component" value="Unassembled WGS sequence"/>
</dbReference>
<feature type="repeat" description="WD" evidence="7">
    <location>
        <begin position="774"/>
        <end position="815"/>
    </location>
</feature>
<comment type="similarity">
    <text evidence="4">Belongs to the WD repeat MDV1/CAF4 family.</text>
</comment>
<keyword evidence="2 7" id="KW-0853">WD repeat</keyword>
<feature type="domain" description="NACHT" evidence="8">
    <location>
        <begin position="85"/>
        <end position="237"/>
    </location>
</feature>
<keyword evidence="3" id="KW-0677">Repeat</keyword>
<evidence type="ECO:0000259" key="8">
    <source>
        <dbReference type="PROSITE" id="PS50837"/>
    </source>
</evidence>
<proteinExistence type="inferred from homology"/>
<dbReference type="EMBL" id="MLKD01000011">
    <property type="protein sequence ID" value="OQE21964.1"/>
    <property type="molecule type" value="Genomic_DNA"/>
</dbReference>
<feature type="repeat" description="WD" evidence="7">
    <location>
        <begin position="645"/>
        <end position="677"/>
    </location>
</feature>
<accession>A0A1V6T7I8</accession>
<dbReference type="InterPro" id="IPR027417">
    <property type="entry name" value="P-loop_NTPase"/>
</dbReference>
<dbReference type="CDD" id="cd00200">
    <property type="entry name" value="WD40"/>
    <property type="match status" value="1"/>
</dbReference>
<evidence type="ECO:0000313" key="10">
    <source>
        <dbReference type="Proteomes" id="UP000191285"/>
    </source>
</evidence>
<dbReference type="SMART" id="SM00320">
    <property type="entry name" value="WD40"/>
    <property type="match status" value="9"/>
</dbReference>
<dbReference type="SUPFAM" id="SSF52540">
    <property type="entry name" value="P-loop containing nucleoside triphosphate hydrolases"/>
    <property type="match status" value="1"/>
</dbReference>
<evidence type="ECO:0000256" key="3">
    <source>
        <dbReference type="ARBA" id="ARBA00022737"/>
    </source>
</evidence>
<dbReference type="PROSITE" id="PS50294">
    <property type="entry name" value="WD_REPEATS_REGION"/>
    <property type="match status" value="5"/>
</dbReference>
<dbReference type="InterPro" id="IPR015943">
    <property type="entry name" value="WD40/YVTN_repeat-like_dom_sf"/>
</dbReference>
<protein>
    <recommendedName>
        <fullName evidence="5">Mitochondrial division protein 1</fullName>
    </recommendedName>
</protein>
<dbReference type="InterPro" id="IPR056884">
    <property type="entry name" value="NPHP3-like_N"/>
</dbReference>
<dbReference type="AlphaFoldDB" id="A0A1V6T7I8"/>
<evidence type="ECO:0000256" key="2">
    <source>
        <dbReference type="ARBA" id="ARBA00022574"/>
    </source>
</evidence>
<comment type="caution">
    <text evidence="9">The sequence shown here is derived from an EMBL/GenBank/DDBJ whole genome shotgun (WGS) entry which is preliminary data.</text>
</comment>
<dbReference type="Pfam" id="PF24883">
    <property type="entry name" value="NPHP3_N"/>
    <property type="match status" value="1"/>
</dbReference>
<dbReference type="PROSITE" id="PS50837">
    <property type="entry name" value="NACHT"/>
    <property type="match status" value="1"/>
</dbReference>
<dbReference type="GO" id="GO:0005634">
    <property type="term" value="C:nucleus"/>
    <property type="evidence" value="ECO:0007669"/>
    <property type="project" value="TreeGrafter"/>
</dbReference>
<sequence length="1141" mass="128233">MATSTFHGENYGAQIGNNYGTITAEFRTYDTADSDRICVQALGCPDTLAVKNSLKQAKDKLLRQSFEWVLQNPSYLSWRDGNDVCLLWIKGGAGKGKTMMSIGLIERLCQEQIAGRSAVVTYFFCQNDNNELNTIASVIKGLIFRLIDQRDEAKECLRRRWDTKNNRFTEDVNSWRALWGVFLEMLDRCDCSKVYIIVDALDECRDDERDMDEFLKSIVRNGADRPSKMKWILTSRPLDTAERHLVAGHERMQVSLELNSEAVSNAVRYYISYRVEELSLLQRYGENLKRDIETGLTEKAQGTFLWVSLVCKKLENVCRDEVLSTIESLPQGLPAFYDKIFKQLTTGEPDIVRSCIRLLKVMILVYRPLVLEEVSSVTGLTDEKNFIQALVHRCASFINLQGKSIHFVHQSARDYLVGEKGKPALNFHEQFGHNEIVENCLSQLSTRLKVNLMEEPRLDSDRNFLLQSTNEKGQATLISLSYVSIFWVAHIQRGLWLAYHGETEECMTEQHAFPDGGPVITFLHTRLLEWLEYLSLAGRLQVGMGALESLKITAKVVSQNPCRSSLLTIRAKNYPSMLKIVEEALRFLRRHFDTIVTWPLQIYSSAIIFSPESSLVRKANIDKVPPWLTKLGNVEHEWEALIQARNPHLKKTRTVAFSPDGQYLATGSDDCTIRLWDSTNGWFYRSLTVDSVQIKTLAFSPDSKKIVFGTAYDSLYKKIRFRDATAADIQKSFVGHMGPVKNHLWPHGKQIVFKSCDRNVHILDITTGEIERTLSGHSGTVNTVAFSPDGRHIVSGSFDRTIKIWDATTGELEKTLIGHSRPVNSIAFSPNGKQIVSGSFETTIKLWNAATGELQMTLGGRLSRVTSVAFSPNGKQIVSGSSHKKVKLWNAITGELEKTLIGHLGPVTSVAFSPDGKNVASGSHDGMIFLWDTTTGEIQKTLAYCTDSVGSVHPFLNLHKVWALAFSPDGTQIASCCGNNENHFWDATTTDAQTIPSRHASPIIFVAFSPSGNEIASASVEGGFCFKIWDVATGGLRKSWMGGRALLKSPSYALLAWIRFCFDPRPILKQKEGFSVEGLWMHYEGRRILRIPLEWQVVCLDVLGDQLAFGFRNGRVCSIGFDRSRLQSLLTGRSEEKNSCT</sequence>
<reference evidence="10" key="1">
    <citation type="journal article" date="2017" name="Nat. Microbiol.">
        <title>Global analysis of biosynthetic gene clusters reveals vast potential of secondary metabolite production in Penicillium species.</title>
        <authorList>
            <person name="Nielsen J.C."/>
            <person name="Grijseels S."/>
            <person name="Prigent S."/>
            <person name="Ji B."/>
            <person name="Dainat J."/>
            <person name="Nielsen K.F."/>
            <person name="Frisvad J.C."/>
            <person name="Workman M."/>
            <person name="Nielsen J."/>
        </authorList>
    </citation>
    <scope>NUCLEOTIDE SEQUENCE [LARGE SCALE GENOMIC DNA]</scope>
    <source>
        <strain evidence="10">IBT 24891</strain>
    </source>
</reference>
<evidence type="ECO:0000256" key="6">
    <source>
        <dbReference type="ARBA" id="ARBA00043913"/>
    </source>
</evidence>
<gene>
    <name evidence="9" type="ORF">PENSTE_c011G07970</name>
</gene>
<dbReference type="PANTHER" id="PTHR22847:SF637">
    <property type="entry name" value="WD REPEAT DOMAIN 5B"/>
    <property type="match status" value="1"/>
</dbReference>
<evidence type="ECO:0000256" key="5">
    <source>
        <dbReference type="ARBA" id="ARBA00039789"/>
    </source>
</evidence>